<sequence>MIHSRLALPLLLLLLATIASGAPLHALSCPTCSTLRQHFTLEARTLSPPGRGIEDVNSVYLTHAQEFDRILSEAQEAGIVGMTDAEKERLRSQMREKKQLVQKQIDRMTRPRTFWAKVAAFFKSRY</sequence>
<proteinExistence type="predicted"/>
<accession>A0A177SZ93</accession>
<organism evidence="1 2">
    <name type="scientific">Tilletia caries</name>
    <name type="common">wheat bunt fungus</name>
    <dbReference type="NCBI Taxonomy" id="13290"/>
    <lineage>
        <taxon>Eukaryota</taxon>
        <taxon>Fungi</taxon>
        <taxon>Dikarya</taxon>
        <taxon>Basidiomycota</taxon>
        <taxon>Ustilaginomycotina</taxon>
        <taxon>Exobasidiomycetes</taxon>
        <taxon>Tilletiales</taxon>
        <taxon>Tilletiaceae</taxon>
        <taxon>Tilletia</taxon>
    </lineage>
</organism>
<dbReference type="Proteomes" id="UP000077671">
    <property type="component" value="Unassembled WGS sequence"/>
</dbReference>
<name>A0A177SZ93_9BASI</name>
<protein>
    <submittedName>
        <fullName evidence="1">Uncharacterized protein</fullName>
    </submittedName>
</protein>
<gene>
    <name evidence="1" type="ORF">A4X03_0g9195</name>
</gene>
<evidence type="ECO:0000313" key="2">
    <source>
        <dbReference type="Proteomes" id="UP000077671"/>
    </source>
</evidence>
<evidence type="ECO:0000313" key="1">
    <source>
        <dbReference type="EMBL" id="KAE8237202.1"/>
    </source>
</evidence>
<dbReference type="EMBL" id="LWDD02003419">
    <property type="protein sequence ID" value="KAE8237202.1"/>
    <property type="molecule type" value="Genomic_DNA"/>
</dbReference>
<dbReference type="AlphaFoldDB" id="A0A177SZ93"/>
<reference evidence="1" key="2">
    <citation type="journal article" date="2019" name="IMA Fungus">
        <title>Genome sequencing and comparison of five Tilletia species to identify candidate genes for the detection of regulated species infecting wheat.</title>
        <authorList>
            <person name="Nguyen H.D.T."/>
            <person name="Sultana T."/>
            <person name="Kesanakurti P."/>
            <person name="Hambleton S."/>
        </authorList>
    </citation>
    <scope>NUCLEOTIDE SEQUENCE</scope>
    <source>
        <strain evidence="1">DAOMC 238032</strain>
    </source>
</reference>
<comment type="caution">
    <text evidence="1">The sequence shown here is derived from an EMBL/GenBank/DDBJ whole genome shotgun (WGS) entry which is preliminary data.</text>
</comment>
<reference evidence="1" key="1">
    <citation type="submission" date="2016-04" db="EMBL/GenBank/DDBJ databases">
        <authorList>
            <person name="Nguyen H.D."/>
            <person name="Kesanakurti P."/>
            <person name="Cullis J."/>
            <person name="Levesque C.A."/>
            <person name="Hambleton S."/>
        </authorList>
    </citation>
    <scope>NUCLEOTIDE SEQUENCE</scope>
    <source>
        <strain evidence="1">DAOMC 238032</strain>
    </source>
</reference>